<keyword evidence="1" id="KW-0812">Transmembrane</keyword>
<accession>A0ABP7ZEM6</accession>
<evidence type="ECO:0000313" key="3">
    <source>
        <dbReference type="Proteomes" id="UP001500266"/>
    </source>
</evidence>
<protein>
    <submittedName>
        <fullName evidence="2">Uncharacterized protein</fullName>
    </submittedName>
</protein>
<dbReference type="EMBL" id="BAABDO010000131">
    <property type="protein sequence ID" value="GAA4155327.1"/>
    <property type="molecule type" value="Genomic_DNA"/>
</dbReference>
<feature type="transmembrane region" description="Helical" evidence="1">
    <location>
        <begin position="39"/>
        <end position="62"/>
    </location>
</feature>
<comment type="caution">
    <text evidence="2">The sequence shown here is derived from an EMBL/GenBank/DDBJ whole genome shotgun (WGS) entry which is preliminary data.</text>
</comment>
<keyword evidence="1" id="KW-0472">Membrane</keyword>
<keyword evidence="3" id="KW-1185">Reference proteome</keyword>
<proteinExistence type="predicted"/>
<organism evidence="2 3">
    <name type="scientific">Actinomadura keratinilytica</name>
    <dbReference type="NCBI Taxonomy" id="547461"/>
    <lineage>
        <taxon>Bacteria</taxon>
        <taxon>Bacillati</taxon>
        <taxon>Actinomycetota</taxon>
        <taxon>Actinomycetes</taxon>
        <taxon>Streptosporangiales</taxon>
        <taxon>Thermomonosporaceae</taxon>
        <taxon>Actinomadura</taxon>
    </lineage>
</organism>
<evidence type="ECO:0000256" key="1">
    <source>
        <dbReference type="SAM" id="Phobius"/>
    </source>
</evidence>
<dbReference type="Proteomes" id="UP001500266">
    <property type="component" value="Unassembled WGS sequence"/>
</dbReference>
<reference evidence="3" key="1">
    <citation type="journal article" date="2019" name="Int. J. Syst. Evol. Microbiol.">
        <title>The Global Catalogue of Microorganisms (GCM) 10K type strain sequencing project: providing services to taxonomists for standard genome sequencing and annotation.</title>
        <authorList>
            <consortium name="The Broad Institute Genomics Platform"/>
            <consortium name="The Broad Institute Genome Sequencing Center for Infectious Disease"/>
            <person name="Wu L."/>
            <person name="Ma J."/>
        </authorList>
    </citation>
    <scope>NUCLEOTIDE SEQUENCE [LARGE SCALE GENOMIC DNA]</scope>
    <source>
        <strain evidence="3">JCM 17316</strain>
    </source>
</reference>
<evidence type="ECO:0000313" key="2">
    <source>
        <dbReference type="EMBL" id="GAA4155327.1"/>
    </source>
</evidence>
<keyword evidence="1" id="KW-1133">Transmembrane helix</keyword>
<sequence>MEDAVFRREPLEERIARRQAELPPRTDKRSQFDQPAAKVLLILLATVTVIGHVVGGVLFAFVF</sequence>
<gene>
    <name evidence="2" type="ORF">GCM10022416_55730</name>
</gene>
<name>A0ABP7ZEM6_9ACTN</name>